<evidence type="ECO:0000313" key="2">
    <source>
        <dbReference type="EMBL" id="RAL41638.1"/>
    </source>
</evidence>
<dbReference type="EMBL" id="NQVE01000183">
    <property type="protein sequence ID" value="RAL41638.1"/>
    <property type="molecule type" value="Genomic_DNA"/>
</dbReference>
<accession>A0A328DB12</accession>
<dbReference type="AlphaFoldDB" id="A0A328DB12"/>
<reference evidence="2 3" key="1">
    <citation type="submission" date="2018-06" db="EMBL/GenBank/DDBJ databases">
        <title>The Genome of Cuscuta australis (Dodder) Provides Insight into the Evolution of Plant Parasitism.</title>
        <authorList>
            <person name="Liu H."/>
        </authorList>
    </citation>
    <scope>NUCLEOTIDE SEQUENCE [LARGE SCALE GENOMIC DNA]</scope>
    <source>
        <strain evidence="3">cv. Yunnan</strain>
        <tissue evidence="2">Vines</tissue>
    </source>
</reference>
<gene>
    <name evidence="2" type="ORF">DM860_008820</name>
</gene>
<name>A0A328DB12_9ASTE</name>
<protein>
    <submittedName>
        <fullName evidence="2">Uncharacterized protein</fullName>
    </submittedName>
</protein>
<feature type="region of interest" description="Disordered" evidence="1">
    <location>
        <begin position="1"/>
        <end position="26"/>
    </location>
</feature>
<evidence type="ECO:0000313" key="3">
    <source>
        <dbReference type="Proteomes" id="UP000249390"/>
    </source>
</evidence>
<dbReference type="Proteomes" id="UP000249390">
    <property type="component" value="Unassembled WGS sequence"/>
</dbReference>
<sequence length="73" mass="7764">MEEPAEAPGRRRQGFNGWDGGAHGGGKAMTIGIEMQVAADLGRCVMQSGGRGCLWRRRGIRLQQAWPGTPGGN</sequence>
<organism evidence="2 3">
    <name type="scientific">Cuscuta australis</name>
    <dbReference type="NCBI Taxonomy" id="267555"/>
    <lineage>
        <taxon>Eukaryota</taxon>
        <taxon>Viridiplantae</taxon>
        <taxon>Streptophyta</taxon>
        <taxon>Embryophyta</taxon>
        <taxon>Tracheophyta</taxon>
        <taxon>Spermatophyta</taxon>
        <taxon>Magnoliopsida</taxon>
        <taxon>eudicotyledons</taxon>
        <taxon>Gunneridae</taxon>
        <taxon>Pentapetalae</taxon>
        <taxon>asterids</taxon>
        <taxon>lamiids</taxon>
        <taxon>Solanales</taxon>
        <taxon>Convolvulaceae</taxon>
        <taxon>Cuscuteae</taxon>
        <taxon>Cuscuta</taxon>
        <taxon>Cuscuta subgen. Grammica</taxon>
        <taxon>Cuscuta sect. Cleistogrammica</taxon>
    </lineage>
</organism>
<feature type="compositionally biased region" description="Gly residues" evidence="1">
    <location>
        <begin position="17"/>
        <end position="26"/>
    </location>
</feature>
<evidence type="ECO:0000256" key="1">
    <source>
        <dbReference type="SAM" id="MobiDB-lite"/>
    </source>
</evidence>
<proteinExistence type="predicted"/>
<keyword evidence="3" id="KW-1185">Reference proteome</keyword>
<comment type="caution">
    <text evidence="2">The sequence shown here is derived from an EMBL/GenBank/DDBJ whole genome shotgun (WGS) entry which is preliminary data.</text>
</comment>